<sequence length="65" mass="7655">ECRKDEDQAEFEWETICIECSEKIRLSRLEADILLGYFDNTYPSYMKSEHAVALGKIIKKLQKVK</sequence>
<protein>
    <submittedName>
        <fullName evidence="1">Uncharacterized protein</fullName>
    </submittedName>
</protein>
<reference evidence="1" key="1">
    <citation type="journal article" date="2015" name="Nature">
        <title>Complex archaea that bridge the gap between prokaryotes and eukaryotes.</title>
        <authorList>
            <person name="Spang A."/>
            <person name="Saw J.H."/>
            <person name="Jorgensen S.L."/>
            <person name="Zaremba-Niedzwiedzka K."/>
            <person name="Martijn J."/>
            <person name="Lind A.E."/>
            <person name="van Eijk R."/>
            <person name="Schleper C."/>
            <person name="Guy L."/>
            <person name="Ettema T.J."/>
        </authorList>
    </citation>
    <scope>NUCLEOTIDE SEQUENCE</scope>
</reference>
<name>A0A0F8YJB4_9ZZZZ</name>
<dbReference type="EMBL" id="LAZR01053109">
    <property type="protein sequence ID" value="KKK81472.1"/>
    <property type="molecule type" value="Genomic_DNA"/>
</dbReference>
<accession>A0A0F8YJB4</accession>
<gene>
    <name evidence="1" type="ORF">LCGC14_2813150</name>
</gene>
<dbReference type="AlphaFoldDB" id="A0A0F8YJB4"/>
<proteinExistence type="predicted"/>
<evidence type="ECO:0000313" key="1">
    <source>
        <dbReference type="EMBL" id="KKK81472.1"/>
    </source>
</evidence>
<comment type="caution">
    <text evidence="1">The sequence shown here is derived from an EMBL/GenBank/DDBJ whole genome shotgun (WGS) entry which is preliminary data.</text>
</comment>
<organism evidence="1">
    <name type="scientific">marine sediment metagenome</name>
    <dbReference type="NCBI Taxonomy" id="412755"/>
    <lineage>
        <taxon>unclassified sequences</taxon>
        <taxon>metagenomes</taxon>
        <taxon>ecological metagenomes</taxon>
    </lineage>
</organism>
<feature type="non-terminal residue" evidence="1">
    <location>
        <position position="1"/>
    </location>
</feature>